<dbReference type="Gene3D" id="3.90.180.10">
    <property type="entry name" value="Medium-chain alcohol dehydrogenases, catalytic domain"/>
    <property type="match status" value="2"/>
</dbReference>
<dbReference type="PANTHER" id="PTHR45348:SF2">
    <property type="entry name" value="ZINC-TYPE ALCOHOL DEHYDROGENASE-LIKE PROTEIN C2E1P3.01"/>
    <property type="match status" value="1"/>
</dbReference>
<dbReference type="STRING" id="765440.A0A0C3APB5"/>
<dbReference type="SUPFAM" id="SSF50129">
    <property type="entry name" value="GroES-like"/>
    <property type="match status" value="1"/>
</dbReference>
<dbReference type="CDD" id="cd08249">
    <property type="entry name" value="enoyl_reductase_like"/>
    <property type="match status" value="1"/>
</dbReference>
<dbReference type="AlphaFoldDB" id="A0A0C3APB5"/>
<dbReference type="InterPro" id="IPR013154">
    <property type="entry name" value="ADH-like_N"/>
</dbReference>
<dbReference type="InParanoid" id="A0A0C3APB5"/>
<reference evidence="3" key="2">
    <citation type="submission" date="2015-01" db="EMBL/GenBank/DDBJ databases">
        <title>Evolutionary Origins and Diversification of the Mycorrhizal Mutualists.</title>
        <authorList>
            <consortium name="DOE Joint Genome Institute"/>
            <consortium name="Mycorrhizal Genomics Consortium"/>
            <person name="Kohler A."/>
            <person name="Kuo A."/>
            <person name="Nagy L.G."/>
            <person name="Floudas D."/>
            <person name="Copeland A."/>
            <person name="Barry K.W."/>
            <person name="Cichocki N."/>
            <person name="Veneault-Fourrey C."/>
            <person name="LaButti K."/>
            <person name="Lindquist E.A."/>
            <person name="Lipzen A."/>
            <person name="Lundell T."/>
            <person name="Morin E."/>
            <person name="Murat C."/>
            <person name="Riley R."/>
            <person name="Ohm R."/>
            <person name="Sun H."/>
            <person name="Tunlid A."/>
            <person name="Henrissat B."/>
            <person name="Grigoriev I.V."/>
            <person name="Hibbett D.S."/>
            <person name="Martin F."/>
        </authorList>
    </citation>
    <scope>NUCLEOTIDE SEQUENCE [LARGE SCALE GENOMIC DNA]</scope>
    <source>
        <strain evidence="3">F 1598</strain>
    </source>
</reference>
<dbReference type="InterPro" id="IPR013149">
    <property type="entry name" value="ADH-like_C"/>
</dbReference>
<dbReference type="Proteomes" id="UP000054166">
    <property type="component" value="Unassembled WGS sequence"/>
</dbReference>
<dbReference type="SUPFAM" id="SSF51735">
    <property type="entry name" value="NAD(P)-binding Rossmann-fold domains"/>
    <property type="match status" value="1"/>
</dbReference>
<feature type="domain" description="Enoyl reductase (ER)" evidence="1">
    <location>
        <begin position="12"/>
        <end position="309"/>
    </location>
</feature>
<sequence length="320" mass="33427">MSQVAFVIPERGAQPKITTVSVPEIKAGEVLVKILAAGVNPHENLTINTGLFAESFPYILGSDGAGIVEQIGPSVTNVKKGDLVVMHGDIFDASAATFQQYAKTDAHLIAKIPPNITVEQAATVPVAVAAVFVGLYHSTGLHLTPPWINEGIGKYKGQGIFIVGGASSVGQFAIQLAKLSGFSTIATTASESNHKLVTSLGATHVFSRSSSAADIKSAIGPIKLGFDAIATPETQETKNDAAPIKARWTLGSSVRTKEISVPFWAAVEGWLKDGTLKPNRVEVLPGGLGAVSEALDRLKRGAVSGKKLVIKPQETDSSSL</sequence>
<evidence type="ECO:0000313" key="2">
    <source>
        <dbReference type="EMBL" id="KIM75723.1"/>
    </source>
</evidence>
<dbReference type="InterPro" id="IPR047122">
    <property type="entry name" value="Trans-enoyl_RdTase-like"/>
</dbReference>
<dbReference type="OrthoDB" id="3233595at2759"/>
<dbReference type="Pfam" id="PF00107">
    <property type="entry name" value="ADH_zinc_N"/>
    <property type="match status" value="1"/>
</dbReference>
<protein>
    <recommendedName>
        <fullName evidence="1">Enoyl reductase (ER) domain-containing protein</fullName>
    </recommendedName>
</protein>
<evidence type="ECO:0000313" key="3">
    <source>
        <dbReference type="Proteomes" id="UP000054166"/>
    </source>
</evidence>
<dbReference type="Pfam" id="PF08240">
    <property type="entry name" value="ADH_N"/>
    <property type="match status" value="1"/>
</dbReference>
<dbReference type="HOGENOM" id="CLU_026673_16_5_1"/>
<reference evidence="2 3" key="1">
    <citation type="submission" date="2014-04" db="EMBL/GenBank/DDBJ databases">
        <authorList>
            <consortium name="DOE Joint Genome Institute"/>
            <person name="Kuo A."/>
            <person name="Tarkka M."/>
            <person name="Buscot F."/>
            <person name="Kohler A."/>
            <person name="Nagy L.G."/>
            <person name="Floudas D."/>
            <person name="Copeland A."/>
            <person name="Barry K.W."/>
            <person name="Cichocki N."/>
            <person name="Veneault-Fourrey C."/>
            <person name="LaButti K."/>
            <person name="Lindquist E.A."/>
            <person name="Lipzen A."/>
            <person name="Lundell T."/>
            <person name="Morin E."/>
            <person name="Murat C."/>
            <person name="Sun H."/>
            <person name="Tunlid A."/>
            <person name="Henrissat B."/>
            <person name="Grigoriev I.V."/>
            <person name="Hibbett D.S."/>
            <person name="Martin F."/>
            <person name="Nordberg H.P."/>
            <person name="Cantor M.N."/>
            <person name="Hua S.X."/>
        </authorList>
    </citation>
    <scope>NUCLEOTIDE SEQUENCE [LARGE SCALE GENOMIC DNA]</scope>
    <source>
        <strain evidence="2 3">F 1598</strain>
    </source>
</reference>
<dbReference type="PANTHER" id="PTHR45348">
    <property type="entry name" value="HYPOTHETICAL OXIDOREDUCTASE (EUROFUNG)"/>
    <property type="match status" value="1"/>
</dbReference>
<dbReference type="InterPro" id="IPR020843">
    <property type="entry name" value="ER"/>
</dbReference>
<dbReference type="SMART" id="SM00829">
    <property type="entry name" value="PKS_ER"/>
    <property type="match status" value="1"/>
</dbReference>
<dbReference type="GO" id="GO:0016651">
    <property type="term" value="F:oxidoreductase activity, acting on NAD(P)H"/>
    <property type="evidence" value="ECO:0007669"/>
    <property type="project" value="InterPro"/>
</dbReference>
<dbReference type="InterPro" id="IPR011032">
    <property type="entry name" value="GroES-like_sf"/>
</dbReference>
<organism evidence="2 3">
    <name type="scientific">Piloderma croceum (strain F 1598)</name>
    <dbReference type="NCBI Taxonomy" id="765440"/>
    <lineage>
        <taxon>Eukaryota</taxon>
        <taxon>Fungi</taxon>
        <taxon>Dikarya</taxon>
        <taxon>Basidiomycota</taxon>
        <taxon>Agaricomycotina</taxon>
        <taxon>Agaricomycetes</taxon>
        <taxon>Agaricomycetidae</taxon>
        <taxon>Atheliales</taxon>
        <taxon>Atheliaceae</taxon>
        <taxon>Piloderma</taxon>
    </lineage>
</organism>
<dbReference type="InterPro" id="IPR036291">
    <property type="entry name" value="NAD(P)-bd_dom_sf"/>
</dbReference>
<accession>A0A0C3APB5</accession>
<gene>
    <name evidence="2" type="ORF">PILCRDRAFT_13369</name>
</gene>
<name>A0A0C3APB5_PILCF</name>
<evidence type="ECO:0000259" key="1">
    <source>
        <dbReference type="SMART" id="SM00829"/>
    </source>
</evidence>
<dbReference type="Gene3D" id="3.40.50.720">
    <property type="entry name" value="NAD(P)-binding Rossmann-like Domain"/>
    <property type="match status" value="2"/>
</dbReference>
<proteinExistence type="predicted"/>
<keyword evidence="3" id="KW-1185">Reference proteome</keyword>
<dbReference type="EMBL" id="KN833043">
    <property type="protein sequence ID" value="KIM75723.1"/>
    <property type="molecule type" value="Genomic_DNA"/>
</dbReference>